<evidence type="ECO:0000256" key="7">
    <source>
        <dbReference type="ARBA" id="ARBA00048696"/>
    </source>
</evidence>
<dbReference type="GO" id="GO:0005524">
    <property type="term" value="F:ATP binding"/>
    <property type="evidence" value="ECO:0007669"/>
    <property type="project" value="UniProtKB-KW"/>
</dbReference>
<comment type="catalytic activity">
    <reaction evidence="6">
        <text>L-threonyl-[protein] + ATP = 3-O-(5'-adenylyl)-L-threonyl-[protein] + diphosphate</text>
        <dbReference type="Rhea" id="RHEA:54292"/>
        <dbReference type="Rhea" id="RHEA-COMP:11060"/>
        <dbReference type="Rhea" id="RHEA-COMP:13847"/>
        <dbReference type="ChEBI" id="CHEBI:30013"/>
        <dbReference type="ChEBI" id="CHEBI:30616"/>
        <dbReference type="ChEBI" id="CHEBI:33019"/>
        <dbReference type="ChEBI" id="CHEBI:138113"/>
        <dbReference type="EC" id="2.7.7.108"/>
    </reaction>
</comment>
<proteinExistence type="predicted"/>
<gene>
    <name evidence="9" type="ORF">DES36_11944</name>
</gene>
<name>A0A366I0H5_9FIRM</name>
<organism evidence="9 10">
    <name type="scientific">Alkalibaculum bacchi</name>
    <dbReference type="NCBI Taxonomy" id="645887"/>
    <lineage>
        <taxon>Bacteria</taxon>
        <taxon>Bacillati</taxon>
        <taxon>Bacillota</taxon>
        <taxon>Clostridia</taxon>
        <taxon>Eubacteriales</taxon>
        <taxon>Eubacteriaceae</taxon>
        <taxon>Alkalibaculum</taxon>
    </lineage>
</organism>
<reference evidence="9 10" key="1">
    <citation type="submission" date="2018-06" db="EMBL/GenBank/DDBJ databases">
        <title>Genomic Encyclopedia of Type Strains, Phase IV (KMG-IV): sequencing the most valuable type-strain genomes for metagenomic binning, comparative biology and taxonomic classification.</title>
        <authorList>
            <person name="Goeker M."/>
        </authorList>
    </citation>
    <scope>NUCLEOTIDE SEQUENCE [LARGE SCALE GENOMIC DNA]</scope>
    <source>
        <strain evidence="9 10">DSM 22112</strain>
    </source>
</reference>
<dbReference type="EC" id="2.7.7.108" evidence="5"/>
<dbReference type="EMBL" id="QNRX01000019">
    <property type="protein sequence ID" value="RBP59319.1"/>
    <property type="molecule type" value="Genomic_DNA"/>
</dbReference>
<dbReference type="PROSITE" id="PS51459">
    <property type="entry name" value="FIDO"/>
    <property type="match status" value="1"/>
</dbReference>
<evidence type="ECO:0000313" key="9">
    <source>
        <dbReference type="EMBL" id="RBP59319.1"/>
    </source>
</evidence>
<keyword evidence="3" id="KW-0547">Nucleotide-binding</keyword>
<dbReference type="OrthoDB" id="9813719at2"/>
<sequence length="307" mass="36410">MFGEDRPYEEVNYNNPKEYKKDLWKASFGLQKIDGLTPSEYLVELSKEEIEGKKTYSEIKEELDKYYSSDKANKENEEADKVSVRIAEWLSQPRPFEISTRRLKQIHAHLFSGIDTFQYPVGRFREVNISKSEPVLNGASVFYESWNMLDAAFEIDFEEESKKDYSLLKQEEKAKSAMAFISNLWQIHPFREGNTRTSAVFAIEYFRDLGFDIDNTMFEKHSRYFRDALVRDNCLKKWQNPYFLDCFTENLVLGGNHDLESLNLNIDIEVDKDLNLDKDMNENEKNKEMKIDQKFKMDYIKNKMERQ</sequence>
<accession>A0A366I0H5</accession>
<dbReference type="Pfam" id="PF02661">
    <property type="entry name" value="Fic"/>
    <property type="match status" value="1"/>
</dbReference>
<dbReference type="InterPro" id="IPR036597">
    <property type="entry name" value="Fido-like_dom_sf"/>
</dbReference>
<protein>
    <recommendedName>
        <fullName evidence="5">protein adenylyltransferase</fullName>
        <ecNumber evidence="5">2.7.7.108</ecNumber>
    </recommendedName>
</protein>
<evidence type="ECO:0000256" key="2">
    <source>
        <dbReference type="ARBA" id="ARBA00022695"/>
    </source>
</evidence>
<evidence type="ECO:0000256" key="6">
    <source>
        <dbReference type="ARBA" id="ARBA00047939"/>
    </source>
</evidence>
<dbReference type="Proteomes" id="UP000253490">
    <property type="component" value="Unassembled WGS sequence"/>
</dbReference>
<comment type="caution">
    <text evidence="9">The sequence shown here is derived from an EMBL/GenBank/DDBJ whole genome shotgun (WGS) entry which is preliminary data.</text>
</comment>
<evidence type="ECO:0000259" key="8">
    <source>
        <dbReference type="PROSITE" id="PS51459"/>
    </source>
</evidence>
<dbReference type="AlphaFoldDB" id="A0A366I0H5"/>
<dbReference type="SUPFAM" id="SSF140931">
    <property type="entry name" value="Fic-like"/>
    <property type="match status" value="1"/>
</dbReference>
<dbReference type="GO" id="GO:0070733">
    <property type="term" value="F:AMPylase activity"/>
    <property type="evidence" value="ECO:0007669"/>
    <property type="project" value="UniProtKB-EC"/>
</dbReference>
<comment type="catalytic activity">
    <reaction evidence="7">
        <text>L-tyrosyl-[protein] + ATP = O-(5'-adenylyl)-L-tyrosyl-[protein] + diphosphate</text>
        <dbReference type="Rhea" id="RHEA:54288"/>
        <dbReference type="Rhea" id="RHEA-COMP:10136"/>
        <dbReference type="Rhea" id="RHEA-COMP:13846"/>
        <dbReference type="ChEBI" id="CHEBI:30616"/>
        <dbReference type="ChEBI" id="CHEBI:33019"/>
        <dbReference type="ChEBI" id="CHEBI:46858"/>
        <dbReference type="ChEBI" id="CHEBI:83624"/>
        <dbReference type="EC" id="2.7.7.108"/>
    </reaction>
</comment>
<dbReference type="PANTHER" id="PTHR39560:SF1">
    <property type="entry name" value="PROTEIN ADENYLYLTRANSFERASE FIC-RELATED"/>
    <property type="match status" value="1"/>
</dbReference>
<keyword evidence="2" id="KW-0548">Nucleotidyltransferase</keyword>
<dbReference type="RefSeq" id="WP_113921531.1">
    <property type="nucleotide sequence ID" value="NZ_QNRX01000019.1"/>
</dbReference>
<feature type="domain" description="Fido" evidence="8">
    <location>
        <begin position="98"/>
        <end position="249"/>
    </location>
</feature>
<evidence type="ECO:0000256" key="5">
    <source>
        <dbReference type="ARBA" id="ARBA00034531"/>
    </source>
</evidence>
<dbReference type="Gene3D" id="1.10.3290.10">
    <property type="entry name" value="Fido-like domain"/>
    <property type="match status" value="1"/>
</dbReference>
<evidence type="ECO:0000256" key="1">
    <source>
        <dbReference type="ARBA" id="ARBA00022679"/>
    </source>
</evidence>
<dbReference type="InterPro" id="IPR003812">
    <property type="entry name" value="Fido"/>
</dbReference>
<dbReference type="PANTHER" id="PTHR39560">
    <property type="entry name" value="PROTEIN ADENYLYLTRANSFERASE FIC-RELATED"/>
    <property type="match status" value="1"/>
</dbReference>
<evidence type="ECO:0000256" key="3">
    <source>
        <dbReference type="ARBA" id="ARBA00022741"/>
    </source>
</evidence>
<keyword evidence="1" id="KW-0808">Transferase</keyword>
<keyword evidence="10" id="KW-1185">Reference proteome</keyword>
<evidence type="ECO:0000256" key="4">
    <source>
        <dbReference type="ARBA" id="ARBA00022840"/>
    </source>
</evidence>
<dbReference type="GO" id="GO:0051302">
    <property type="term" value="P:regulation of cell division"/>
    <property type="evidence" value="ECO:0007669"/>
    <property type="project" value="TreeGrafter"/>
</dbReference>
<evidence type="ECO:0000313" key="10">
    <source>
        <dbReference type="Proteomes" id="UP000253490"/>
    </source>
</evidence>
<keyword evidence="4" id="KW-0067">ATP-binding</keyword>